<dbReference type="AlphaFoldDB" id="A0A8T2UV12"/>
<sequence length="108" mass="12426">MLPKLQLGLIFTTLISPMLSLYLCTDSAEKSFHKNEFSRDAATSYIPSKSSFAKTTEHEGAFHVDYAPPQNHQQDRRRPPDPNLDEEKTYNIDYSPPHSYRSPPNQRD</sequence>
<proteinExistence type="predicted"/>
<feature type="region of interest" description="Disordered" evidence="1">
    <location>
        <begin position="57"/>
        <end position="108"/>
    </location>
</feature>
<organism evidence="3 4">
    <name type="scientific">Ceratopteris richardii</name>
    <name type="common">Triangle waterfern</name>
    <dbReference type="NCBI Taxonomy" id="49495"/>
    <lineage>
        <taxon>Eukaryota</taxon>
        <taxon>Viridiplantae</taxon>
        <taxon>Streptophyta</taxon>
        <taxon>Embryophyta</taxon>
        <taxon>Tracheophyta</taxon>
        <taxon>Polypodiopsida</taxon>
        <taxon>Polypodiidae</taxon>
        <taxon>Polypodiales</taxon>
        <taxon>Pteridineae</taxon>
        <taxon>Pteridaceae</taxon>
        <taxon>Parkerioideae</taxon>
        <taxon>Ceratopteris</taxon>
    </lineage>
</organism>
<evidence type="ECO:0000256" key="1">
    <source>
        <dbReference type="SAM" id="MobiDB-lite"/>
    </source>
</evidence>
<reference evidence="3" key="1">
    <citation type="submission" date="2021-08" db="EMBL/GenBank/DDBJ databases">
        <title>WGS assembly of Ceratopteris richardii.</title>
        <authorList>
            <person name="Marchant D.B."/>
            <person name="Chen G."/>
            <person name="Jenkins J."/>
            <person name="Shu S."/>
            <person name="Leebens-Mack J."/>
            <person name="Grimwood J."/>
            <person name="Schmutz J."/>
            <person name="Soltis P."/>
            <person name="Soltis D."/>
            <person name="Chen Z.-H."/>
        </authorList>
    </citation>
    <scope>NUCLEOTIDE SEQUENCE</scope>
    <source>
        <strain evidence="3">Whitten #5841</strain>
        <tissue evidence="3">Leaf</tissue>
    </source>
</reference>
<feature type="signal peptide" evidence="2">
    <location>
        <begin position="1"/>
        <end position="20"/>
    </location>
</feature>
<dbReference type="Proteomes" id="UP000825935">
    <property type="component" value="Chromosome 4"/>
</dbReference>
<feature type="compositionally biased region" description="Basic and acidic residues" evidence="1">
    <location>
        <begin position="73"/>
        <end position="90"/>
    </location>
</feature>
<evidence type="ECO:0000313" key="4">
    <source>
        <dbReference type="Proteomes" id="UP000825935"/>
    </source>
</evidence>
<evidence type="ECO:0000256" key="2">
    <source>
        <dbReference type="SAM" id="SignalP"/>
    </source>
</evidence>
<feature type="chain" id="PRO_5035855293" evidence="2">
    <location>
        <begin position="21"/>
        <end position="108"/>
    </location>
</feature>
<dbReference type="EMBL" id="CM035409">
    <property type="protein sequence ID" value="KAH7438530.1"/>
    <property type="molecule type" value="Genomic_DNA"/>
</dbReference>
<name>A0A8T2UV12_CERRI</name>
<accession>A0A8T2UV12</accession>
<comment type="caution">
    <text evidence="3">The sequence shown here is derived from an EMBL/GenBank/DDBJ whole genome shotgun (WGS) entry which is preliminary data.</text>
</comment>
<keyword evidence="2" id="KW-0732">Signal</keyword>
<protein>
    <submittedName>
        <fullName evidence="3">Uncharacterized protein</fullName>
    </submittedName>
</protein>
<gene>
    <name evidence="3" type="ORF">KP509_04G018900</name>
</gene>
<keyword evidence="4" id="KW-1185">Reference proteome</keyword>
<evidence type="ECO:0000313" key="3">
    <source>
        <dbReference type="EMBL" id="KAH7438530.1"/>
    </source>
</evidence>